<dbReference type="Gene3D" id="3.30.70.100">
    <property type="match status" value="1"/>
</dbReference>
<gene>
    <name evidence="2" type="ORF">HO173_003750</name>
</gene>
<dbReference type="GeneID" id="59285416"/>
<dbReference type="GO" id="GO:0003824">
    <property type="term" value="F:catalytic activity"/>
    <property type="evidence" value="ECO:0007669"/>
    <property type="project" value="TreeGrafter"/>
</dbReference>
<proteinExistence type="predicted"/>
<reference evidence="2 3" key="1">
    <citation type="journal article" date="2020" name="Genomics">
        <title>Complete, high-quality genomes from long-read metagenomic sequencing of two wolf lichen thalli reveals enigmatic genome architecture.</title>
        <authorList>
            <person name="McKenzie S.K."/>
            <person name="Walston R.F."/>
            <person name="Allen J.L."/>
        </authorList>
    </citation>
    <scope>NUCLEOTIDE SEQUENCE [LARGE SCALE GENOMIC DNA]</scope>
    <source>
        <strain evidence="2">WasteWater2</strain>
    </source>
</reference>
<sequence length="125" mass="14806">MSTHIQDSHAFHGISLHVNITVAPENVDKFLAAFKICFDAVTAEPECTFFEVFHDADNPGHFRFVENWSKDEEWFRKEQLTKAYYKPYVEATESLWIKPRELKFFNRMPAEWMKAKPENMKAGWM</sequence>
<name>A0A8H6G093_9LECA</name>
<dbReference type="InterPro" id="IPR007138">
    <property type="entry name" value="ABM_dom"/>
</dbReference>
<dbReference type="Pfam" id="PF03992">
    <property type="entry name" value="ABM"/>
    <property type="match status" value="1"/>
</dbReference>
<dbReference type="PANTHER" id="PTHR33336">
    <property type="entry name" value="QUINOL MONOOXYGENASE YGIN-RELATED"/>
    <property type="match status" value="1"/>
</dbReference>
<dbReference type="OrthoDB" id="4126315at2759"/>
<dbReference type="SUPFAM" id="SSF54909">
    <property type="entry name" value="Dimeric alpha+beta barrel"/>
    <property type="match status" value="1"/>
</dbReference>
<dbReference type="PANTHER" id="PTHR33336:SF15">
    <property type="entry name" value="ABM DOMAIN-CONTAINING PROTEIN"/>
    <property type="match status" value="1"/>
</dbReference>
<accession>A0A8H6G093</accession>
<evidence type="ECO:0000313" key="3">
    <source>
        <dbReference type="Proteomes" id="UP000578531"/>
    </source>
</evidence>
<feature type="domain" description="ABM" evidence="1">
    <location>
        <begin position="14"/>
        <end position="104"/>
    </location>
</feature>
<dbReference type="EMBL" id="JACCJC010000011">
    <property type="protein sequence ID" value="KAF6238116.1"/>
    <property type="molecule type" value="Genomic_DNA"/>
</dbReference>
<organism evidence="2 3">
    <name type="scientific">Letharia columbiana</name>
    <dbReference type="NCBI Taxonomy" id="112416"/>
    <lineage>
        <taxon>Eukaryota</taxon>
        <taxon>Fungi</taxon>
        <taxon>Dikarya</taxon>
        <taxon>Ascomycota</taxon>
        <taxon>Pezizomycotina</taxon>
        <taxon>Lecanoromycetes</taxon>
        <taxon>OSLEUM clade</taxon>
        <taxon>Lecanoromycetidae</taxon>
        <taxon>Lecanorales</taxon>
        <taxon>Lecanorineae</taxon>
        <taxon>Parmeliaceae</taxon>
        <taxon>Letharia</taxon>
    </lineage>
</organism>
<dbReference type="InterPro" id="IPR011008">
    <property type="entry name" value="Dimeric_a/b-barrel"/>
</dbReference>
<comment type="caution">
    <text evidence="2">The sequence shown here is derived from an EMBL/GenBank/DDBJ whole genome shotgun (WGS) entry which is preliminary data.</text>
</comment>
<evidence type="ECO:0000313" key="2">
    <source>
        <dbReference type="EMBL" id="KAF6238116.1"/>
    </source>
</evidence>
<protein>
    <recommendedName>
        <fullName evidence="1">ABM domain-containing protein</fullName>
    </recommendedName>
</protein>
<dbReference type="RefSeq" id="XP_037167430.1">
    <property type="nucleotide sequence ID" value="XM_037305675.1"/>
</dbReference>
<dbReference type="PROSITE" id="PS51725">
    <property type="entry name" value="ABM"/>
    <property type="match status" value="1"/>
</dbReference>
<keyword evidence="3" id="KW-1185">Reference proteome</keyword>
<dbReference type="AlphaFoldDB" id="A0A8H6G093"/>
<evidence type="ECO:0000259" key="1">
    <source>
        <dbReference type="PROSITE" id="PS51725"/>
    </source>
</evidence>
<dbReference type="InterPro" id="IPR050744">
    <property type="entry name" value="AI-2_Isomerase_LsrG"/>
</dbReference>
<dbReference type="Proteomes" id="UP000578531">
    <property type="component" value="Unassembled WGS sequence"/>
</dbReference>